<sequence length="285" mass="32507">MSTLSNYVVAIPSYNRANEIVDKTLTTLLKGGVPKNKIYIFVANKEQEKLYDSTVPKTHYHKIVVGKIGIAHQRVFISNYFPENKYIVSLDDDVEELQQLVGGRGSNSTKSTRKHTSDRANNRGTRQVGKAPAGKLVKLKDLDKFFNDAYKILKKEHLYIWGVYPVRNAFFMYTKTTTDLKFIIGVTFGYINRKLKSLIPTTEGKEDIEQSILYYKMDGGVVRFNNIVPKTKFNAPGGLGTDRQDMNKKAAEYLKKTYPDIVTVFYRKNGMAEVKLARLPRLNRS</sequence>
<organism evidence="2">
    <name type="scientific">viral metagenome</name>
    <dbReference type="NCBI Taxonomy" id="1070528"/>
    <lineage>
        <taxon>unclassified sequences</taxon>
        <taxon>metagenomes</taxon>
        <taxon>organismal metagenomes</taxon>
    </lineage>
</organism>
<reference evidence="2" key="1">
    <citation type="journal article" date="2020" name="Nature">
        <title>Giant virus diversity and host interactions through global metagenomics.</title>
        <authorList>
            <person name="Schulz F."/>
            <person name="Roux S."/>
            <person name="Paez-Espino D."/>
            <person name="Jungbluth S."/>
            <person name="Walsh D.A."/>
            <person name="Denef V.J."/>
            <person name="McMahon K.D."/>
            <person name="Konstantinidis K.T."/>
            <person name="Eloe-Fadrosh E.A."/>
            <person name="Kyrpides N.C."/>
            <person name="Woyke T."/>
        </authorList>
    </citation>
    <scope>NUCLEOTIDE SEQUENCE</scope>
    <source>
        <strain evidence="2">GVMAG-M-3300023184-101</strain>
    </source>
</reference>
<feature type="region of interest" description="Disordered" evidence="1">
    <location>
        <begin position="101"/>
        <end position="131"/>
    </location>
</feature>
<evidence type="ECO:0000313" key="2">
    <source>
        <dbReference type="EMBL" id="QHT79529.1"/>
    </source>
</evidence>
<dbReference type="AlphaFoldDB" id="A0A6C0HGC8"/>
<protein>
    <recommendedName>
        <fullName evidence="3">Glycosyltransferase 2-like domain-containing protein</fullName>
    </recommendedName>
</protein>
<accession>A0A6C0HGC8</accession>
<dbReference type="EMBL" id="MN739950">
    <property type="protein sequence ID" value="QHT79529.1"/>
    <property type="molecule type" value="Genomic_DNA"/>
</dbReference>
<name>A0A6C0HGC8_9ZZZZ</name>
<evidence type="ECO:0000256" key="1">
    <source>
        <dbReference type="SAM" id="MobiDB-lite"/>
    </source>
</evidence>
<evidence type="ECO:0008006" key="3">
    <source>
        <dbReference type="Google" id="ProtNLM"/>
    </source>
</evidence>
<proteinExistence type="predicted"/>